<keyword evidence="5" id="KW-1185">Reference proteome</keyword>
<protein>
    <submittedName>
        <fullName evidence="4">DUF881 domain-containing protein</fullName>
    </submittedName>
</protein>
<accession>A0ABW3KX12</accession>
<dbReference type="Gene3D" id="3.30.70.1880">
    <property type="entry name" value="Protein of unknown function DUF881"/>
    <property type="match status" value="1"/>
</dbReference>
<gene>
    <name evidence="4" type="ORF">ACFQ2J_02640</name>
</gene>
<keyword evidence="3" id="KW-1133">Transmembrane helix</keyword>
<dbReference type="RefSeq" id="WP_386056323.1">
    <property type="nucleotide sequence ID" value="NZ_JBHTKL010000001.1"/>
</dbReference>
<evidence type="ECO:0000256" key="1">
    <source>
        <dbReference type="ARBA" id="ARBA00009108"/>
    </source>
</evidence>
<dbReference type="InterPro" id="IPR010273">
    <property type="entry name" value="DUF881"/>
</dbReference>
<feature type="transmembrane region" description="Helical" evidence="3">
    <location>
        <begin position="7"/>
        <end position="24"/>
    </location>
</feature>
<sequence>MNTQSKWMISIVFGIAGFMVAIQFQTTTSIPETRDTRDKWEIREELQSQQKNQRELLEKIAEADRVLQDYEVKAEKEQVETLKKSIDKLEDKAGLTEMTGNGITITIEPIFQDFGEAPQTYPEVTPELLSRLINELNTYGAKGIAIGNERVTNLTPIRNVNGATYVNNRPLNDLPLEITVIANNPKKMLDYVQVSEARDMFAIDSLGMNAEIAREIVLPKYEDSLNLEILEAKNAEERDEI</sequence>
<feature type="coiled-coil region" evidence="2">
    <location>
        <begin position="43"/>
        <end position="92"/>
    </location>
</feature>
<evidence type="ECO:0000256" key="3">
    <source>
        <dbReference type="SAM" id="Phobius"/>
    </source>
</evidence>
<evidence type="ECO:0000256" key="2">
    <source>
        <dbReference type="SAM" id="Coils"/>
    </source>
</evidence>
<evidence type="ECO:0000313" key="5">
    <source>
        <dbReference type="Proteomes" id="UP001596990"/>
    </source>
</evidence>
<dbReference type="Pfam" id="PF05949">
    <property type="entry name" value="DUF881"/>
    <property type="match status" value="1"/>
</dbReference>
<proteinExistence type="inferred from homology"/>
<keyword evidence="2" id="KW-0175">Coiled coil</keyword>
<organism evidence="4 5">
    <name type="scientific">Thalassobacillus hwangdonensis</name>
    <dbReference type="NCBI Taxonomy" id="546108"/>
    <lineage>
        <taxon>Bacteria</taxon>
        <taxon>Bacillati</taxon>
        <taxon>Bacillota</taxon>
        <taxon>Bacilli</taxon>
        <taxon>Bacillales</taxon>
        <taxon>Bacillaceae</taxon>
        <taxon>Thalassobacillus</taxon>
    </lineage>
</organism>
<dbReference type="EMBL" id="JBHTKL010000001">
    <property type="protein sequence ID" value="MFD1018086.1"/>
    <property type="molecule type" value="Genomic_DNA"/>
</dbReference>
<comment type="caution">
    <text evidence="4">The sequence shown here is derived from an EMBL/GenBank/DDBJ whole genome shotgun (WGS) entry which is preliminary data.</text>
</comment>
<name>A0ABW3KX12_9BACI</name>
<keyword evidence="3" id="KW-0472">Membrane</keyword>
<comment type="similarity">
    <text evidence="1">Belongs to the UPF0749 family.</text>
</comment>
<evidence type="ECO:0000313" key="4">
    <source>
        <dbReference type="EMBL" id="MFD1018086.1"/>
    </source>
</evidence>
<dbReference type="Proteomes" id="UP001596990">
    <property type="component" value="Unassembled WGS sequence"/>
</dbReference>
<keyword evidence="3" id="KW-0812">Transmembrane</keyword>
<dbReference type="PANTHER" id="PTHR37313:SF2">
    <property type="entry name" value="UPF0749 PROTEIN YLXX"/>
    <property type="match status" value="1"/>
</dbReference>
<dbReference type="PANTHER" id="PTHR37313">
    <property type="entry name" value="UPF0749 PROTEIN RV1825"/>
    <property type="match status" value="1"/>
</dbReference>
<reference evidence="5" key="1">
    <citation type="journal article" date="2019" name="Int. J. Syst. Evol. Microbiol.">
        <title>The Global Catalogue of Microorganisms (GCM) 10K type strain sequencing project: providing services to taxonomists for standard genome sequencing and annotation.</title>
        <authorList>
            <consortium name="The Broad Institute Genomics Platform"/>
            <consortium name="The Broad Institute Genome Sequencing Center for Infectious Disease"/>
            <person name="Wu L."/>
            <person name="Ma J."/>
        </authorList>
    </citation>
    <scope>NUCLEOTIDE SEQUENCE [LARGE SCALE GENOMIC DNA]</scope>
    <source>
        <strain evidence="5">CCUG 56607</strain>
    </source>
</reference>